<protein>
    <recommendedName>
        <fullName evidence="3">DUF3168 domain-containing protein</fullName>
    </recommendedName>
</protein>
<dbReference type="Proteomes" id="UP000197019">
    <property type="component" value="Chromosome"/>
</dbReference>
<organism evidence="1 2">
    <name type="scientific">Methylovulum psychrotolerans</name>
    <dbReference type="NCBI Taxonomy" id="1704499"/>
    <lineage>
        <taxon>Bacteria</taxon>
        <taxon>Pseudomonadati</taxon>
        <taxon>Pseudomonadota</taxon>
        <taxon>Gammaproteobacteria</taxon>
        <taxon>Methylococcales</taxon>
        <taxon>Methylococcaceae</taxon>
        <taxon>Methylovulum</taxon>
    </lineage>
</organism>
<dbReference type="KEGG" id="mpsy:CEK71_13470"/>
<dbReference type="AlphaFoldDB" id="A0A1Z4C0I0"/>
<reference evidence="1 2" key="1">
    <citation type="submission" date="2017-06" db="EMBL/GenBank/DDBJ databases">
        <title>Genome Sequencing of the methanotroph Methylovulum psychrotolerants str. HV10-M2 isolated from a high-altitude environment.</title>
        <authorList>
            <person name="Mateos-Rivera A."/>
        </authorList>
    </citation>
    <scope>NUCLEOTIDE SEQUENCE [LARGE SCALE GENOMIC DNA]</scope>
    <source>
        <strain evidence="1 2">HV10_M2</strain>
    </source>
</reference>
<proteinExistence type="predicted"/>
<name>A0A1Z4C0I0_9GAMM</name>
<dbReference type="RefSeq" id="WP_088619871.1">
    <property type="nucleotide sequence ID" value="NZ_CP022129.1"/>
</dbReference>
<dbReference type="EMBL" id="CP022129">
    <property type="protein sequence ID" value="ASF46999.1"/>
    <property type="molecule type" value="Genomic_DNA"/>
</dbReference>
<keyword evidence="2" id="KW-1185">Reference proteome</keyword>
<evidence type="ECO:0008006" key="3">
    <source>
        <dbReference type="Google" id="ProtNLM"/>
    </source>
</evidence>
<accession>A0A1Z4C0I0</accession>
<evidence type="ECO:0000313" key="2">
    <source>
        <dbReference type="Proteomes" id="UP000197019"/>
    </source>
</evidence>
<evidence type="ECO:0000313" key="1">
    <source>
        <dbReference type="EMBL" id="ASF46999.1"/>
    </source>
</evidence>
<dbReference type="OrthoDB" id="10011143at2"/>
<gene>
    <name evidence="1" type="ORF">CEK71_13470</name>
</gene>
<sequence>MSAALLVRVRDAIAADAAITDFFTGRYGKPLGHLIGYDKGSPNAKDRPLFCYIAARQKYNKTTSRVLAQGSIVIQVIEKETTDGVRDGVVVADQAARLLIDFLKKSPVSDGFSDFGVVTDLGTQHPFYEIEVVFNYYYRA</sequence>